<dbReference type="Proteomes" id="UP001189429">
    <property type="component" value="Unassembled WGS sequence"/>
</dbReference>
<proteinExistence type="predicted"/>
<sequence>FFLLGSPPSLKPPLRRSGDLCVEEPCAAPPRAGEPALPAPAEASQQHDSWEEAWRAVFDVRGGDRVDRQAFVEGCQKLGLEGCPASADRLFELLDMDRVRYLTFAGTCWLGGIEEVPERPERECHGGDVVVSGAYKGITRSQARKLEDVARDNRLREARFEARGRAELARAGGAALSPARSEPSLALARPRRRSDSEGCIFPTSYVPQRVPLAPVSSLKARAHAPRAPERGRGTQAREDPGRVDPADAAAGAGALLAQRRVRLAAGQVERPHFQGVRGRCTTRRSPRLKAAVGRAATGGNTRRRVKDH</sequence>
<dbReference type="InterPro" id="IPR011992">
    <property type="entry name" value="EF-hand-dom_pair"/>
</dbReference>
<accession>A0ABN9PF57</accession>
<evidence type="ECO:0008006" key="4">
    <source>
        <dbReference type="Google" id="ProtNLM"/>
    </source>
</evidence>
<organism evidence="2 3">
    <name type="scientific">Prorocentrum cordatum</name>
    <dbReference type="NCBI Taxonomy" id="2364126"/>
    <lineage>
        <taxon>Eukaryota</taxon>
        <taxon>Sar</taxon>
        <taxon>Alveolata</taxon>
        <taxon>Dinophyceae</taxon>
        <taxon>Prorocentrales</taxon>
        <taxon>Prorocentraceae</taxon>
        <taxon>Prorocentrum</taxon>
    </lineage>
</organism>
<feature type="region of interest" description="Disordered" evidence="1">
    <location>
        <begin position="171"/>
        <end position="200"/>
    </location>
</feature>
<comment type="caution">
    <text evidence="2">The sequence shown here is derived from an EMBL/GenBank/DDBJ whole genome shotgun (WGS) entry which is preliminary data.</text>
</comment>
<feature type="compositionally biased region" description="Basic and acidic residues" evidence="1">
    <location>
        <begin position="226"/>
        <end position="244"/>
    </location>
</feature>
<feature type="region of interest" description="Disordered" evidence="1">
    <location>
        <begin position="273"/>
        <end position="308"/>
    </location>
</feature>
<dbReference type="EMBL" id="CAUYUJ010000359">
    <property type="protein sequence ID" value="CAK0790103.1"/>
    <property type="molecule type" value="Genomic_DNA"/>
</dbReference>
<feature type="region of interest" description="Disordered" evidence="1">
    <location>
        <begin position="25"/>
        <end position="45"/>
    </location>
</feature>
<dbReference type="SUPFAM" id="SSF47473">
    <property type="entry name" value="EF-hand"/>
    <property type="match status" value="1"/>
</dbReference>
<evidence type="ECO:0000313" key="2">
    <source>
        <dbReference type="EMBL" id="CAK0790103.1"/>
    </source>
</evidence>
<name>A0ABN9PF57_9DINO</name>
<gene>
    <name evidence="2" type="ORF">PCOR1329_LOCUS1467</name>
</gene>
<evidence type="ECO:0000313" key="3">
    <source>
        <dbReference type="Proteomes" id="UP001189429"/>
    </source>
</evidence>
<evidence type="ECO:0000256" key="1">
    <source>
        <dbReference type="SAM" id="MobiDB-lite"/>
    </source>
</evidence>
<feature type="compositionally biased region" description="Low complexity" evidence="1">
    <location>
        <begin position="29"/>
        <end position="43"/>
    </location>
</feature>
<feature type="region of interest" description="Disordered" evidence="1">
    <location>
        <begin position="217"/>
        <end position="244"/>
    </location>
</feature>
<feature type="compositionally biased region" description="Low complexity" evidence="1">
    <location>
        <begin position="290"/>
        <end position="300"/>
    </location>
</feature>
<reference evidence="2" key="1">
    <citation type="submission" date="2023-10" db="EMBL/GenBank/DDBJ databases">
        <authorList>
            <person name="Chen Y."/>
            <person name="Shah S."/>
            <person name="Dougan E. K."/>
            <person name="Thang M."/>
            <person name="Chan C."/>
        </authorList>
    </citation>
    <scope>NUCLEOTIDE SEQUENCE [LARGE SCALE GENOMIC DNA]</scope>
</reference>
<feature type="non-terminal residue" evidence="2">
    <location>
        <position position="1"/>
    </location>
</feature>
<keyword evidence="3" id="KW-1185">Reference proteome</keyword>
<protein>
    <recommendedName>
        <fullName evidence="4">EF-hand domain-containing protein</fullName>
    </recommendedName>
</protein>